<evidence type="ECO:0000256" key="1">
    <source>
        <dbReference type="ARBA" id="ARBA00010688"/>
    </source>
</evidence>
<comment type="similarity">
    <text evidence="1">Belongs to the carbohydrate kinase PfkB family.</text>
</comment>
<evidence type="ECO:0000256" key="3">
    <source>
        <dbReference type="ARBA" id="ARBA00022741"/>
    </source>
</evidence>
<dbReference type="EC" id="2.7.1.-" evidence="9"/>
<evidence type="ECO:0000256" key="6">
    <source>
        <dbReference type="PIRNR" id="PIRNR000535"/>
    </source>
</evidence>
<dbReference type="EMBL" id="WJJP01000465">
    <property type="protein sequence ID" value="MBD3325763.1"/>
    <property type="molecule type" value="Genomic_DNA"/>
</dbReference>
<keyword evidence="3" id="KW-0547">Nucleotide-binding</keyword>
<evidence type="ECO:0000256" key="4">
    <source>
        <dbReference type="ARBA" id="ARBA00022777"/>
    </source>
</evidence>
<evidence type="ECO:0000313" key="10">
    <source>
        <dbReference type="Proteomes" id="UP000649604"/>
    </source>
</evidence>
<dbReference type="NCBIfam" id="TIGR03168">
    <property type="entry name" value="1-PFK"/>
    <property type="match status" value="1"/>
</dbReference>
<dbReference type="AlphaFoldDB" id="A0A9D5JWY5"/>
<dbReference type="Gene3D" id="3.40.1190.20">
    <property type="match status" value="1"/>
</dbReference>
<dbReference type="InterPro" id="IPR011611">
    <property type="entry name" value="PfkB_dom"/>
</dbReference>
<feature type="domain" description="Carbohydrate kinase PfkB" evidence="8">
    <location>
        <begin position="21"/>
        <end position="295"/>
    </location>
</feature>
<dbReference type="InterPro" id="IPR029056">
    <property type="entry name" value="Ribokinase-like"/>
</dbReference>
<dbReference type="GO" id="GO:0005829">
    <property type="term" value="C:cytosol"/>
    <property type="evidence" value="ECO:0007669"/>
    <property type="project" value="TreeGrafter"/>
</dbReference>
<dbReference type="InterPro" id="IPR002173">
    <property type="entry name" value="Carboh/pur_kinase_PfkB_CS"/>
</dbReference>
<dbReference type="PANTHER" id="PTHR46566">
    <property type="entry name" value="1-PHOSPHOFRUCTOKINASE-RELATED"/>
    <property type="match status" value="1"/>
</dbReference>
<dbReference type="InterPro" id="IPR017583">
    <property type="entry name" value="Tagatose/fructose_Pkinase"/>
</dbReference>
<dbReference type="SUPFAM" id="SSF53613">
    <property type="entry name" value="Ribokinase-like"/>
    <property type="match status" value="1"/>
</dbReference>
<organism evidence="9 10">
    <name type="scientific">candidate division KSB3 bacterium</name>
    <dbReference type="NCBI Taxonomy" id="2044937"/>
    <lineage>
        <taxon>Bacteria</taxon>
        <taxon>candidate division KSB3</taxon>
    </lineage>
</organism>
<keyword evidence="5" id="KW-0067">ATP-binding</keyword>
<evidence type="ECO:0000256" key="2">
    <source>
        <dbReference type="ARBA" id="ARBA00022679"/>
    </source>
</evidence>
<reference evidence="9" key="1">
    <citation type="submission" date="2019-11" db="EMBL/GenBank/DDBJ databases">
        <title>Microbial mats filling the niche in hypersaline microbial mats.</title>
        <authorList>
            <person name="Wong H.L."/>
            <person name="Macleod F.I."/>
            <person name="White R.A. III"/>
            <person name="Burns B.P."/>
        </authorList>
    </citation>
    <scope>NUCLEOTIDE SEQUENCE</scope>
    <source>
        <strain evidence="9">Rbin_158</strain>
    </source>
</reference>
<sequence>MEPIVTVTVNPTIDISTQVGHVVSDKKLRCARPKYEPGGGGINVSRAIKKLGGDSTTLFTAGGTGGERLRRLLAEEEISQQIVSIGEATRENIIVFETQSDKQYRFTMPGPQLAEAEWKQCLEDLKNLDPKPAYLIGSGSLAQNMPDDFYGRMAEIAADLGARCIVDTSNTPLVRAAQKGVYLLKPNMREIQELVGEEIQDEHDQERLVMKLLDEGYAQVIVLSLGTAGALVASKEGTERLRAPSVSIKSRVGAGDSMVAGIVLKLAQGDSLRNAVRFGIAAGSAAVMTPGTELCRREDAERLYAKMAEDEGREASTLETPDFSDVSNVRR</sequence>
<dbReference type="Pfam" id="PF00294">
    <property type="entry name" value="PfkB"/>
    <property type="match status" value="1"/>
</dbReference>
<dbReference type="GO" id="GO:0003872">
    <property type="term" value="F:6-phosphofructokinase activity"/>
    <property type="evidence" value="ECO:0007669"/>
    <property type="project" value="TreeGrafter"/>
</dbReference>
<feature type="region of interest" description="Disordered" evidence="7">
    <location>
        <begin position="309"/>
        <end position="331"/>
    </location>
</feature>
<name>A0A9D5JWY5_9BACT</name>
<protein>
    <submittedName>
        <fullName evidence="9">Hexose kinase</fullName>
        <ecNumber evidence="9">2.7.1.-</ecNumber>
    </submittedName>
</protein>
<dbReference type="Proteomes" id="UP000649604">
    <property type="component" value="Unassembled WGS sequence"/>
</dbReference>
<dbReference type="CDD" id="cd01164">
    <property type="entry name" value="FruK_PfkB_like"/>
    <property type="match status" value="1"/>
</dbReference>
<dbReference type="GO" id="GO:0005524">
    <property type="term" value="F:ATP binding"/>
    <property type="evidence" value="ECO:0007669"/>
    <property type="project" value="UniProtKB-KW"/>
</dbReference>
<evidence type="ECO:0000256" key="5">
    <source>
        <dbReference type="ARBA" id="ARBA00022840"/>
    </source>
</evidence>
<keyword evidence="4 9" id="KW-0418">Kinase</keyword>
<evidence type="ECO:0000259" key="8">
    <source>
        <dbReference type="Pfam" id="PF00294"/>
    </source>
</evidence>
<dbReference type="PANTHER" id="PTHR46566:SF2">
    <property type="entry name" value="ATP-DEPENDENT 6-PHOSPHOFRUCTOKINASE ISOZYME 2"/>
    <property type="match status" value="1"/>
</dbReference>
<keyword evidence="2 6" id="KW-0808">Transferase</keyword>
<dbReference type="PROSITE" id="PS00583">
    <property type="entry name" value="PFKB_KINASES_1"/>
    <property type="match status" value="1"/>
</dbReference>
<dbReference type="FunFam" id="3.40.1190.20:FF:000001">
    <property type="entry name" value="Phosphofructokinase"/>
    <property type="match status" value="1"/>
</dbReference>
<evidence type="ECO:0000256" key="7">
    <source>
        <dbReference type="SAM" id="MobiDB-lite"/>
    </source>
</evidence>
<evidence type="ECO:0000313" key="9">
    <source>
        <dbReference type="EMBL" id="MBD3325763.1"/>
    </source>
</evidence>
<gene>
    <name evidence="9" type="ORF">GF339_14345</name>
</gene>
<dbReference type="PIRSF" id="PIRSF000535">
    <property type="entry name" value="1PFK/6PFK/LacC"/>
    <property type="match status" value="1"/>
</dbReference>
<accession>A0A9D5JWY5</accession>
<proteinExistence type="inferred from homology"/>
<comment type="caution">
    <text evidence="9">The sequence shown here is derived from an EMBL/GenBank/DDBJ whole genome shotgun (WGS) entry which is preliminary data.</text>
</comment>